<dbReference type="AlphaFoldDB" id="A0A026W5A5"/>
<dbReference type="GO" id="GO:0008270">
    <property type="term" value="F:zinc ion binding"/>
    <property type="evidence" value="ECO:0007669"/>
    <property type="project" value="UniProtKB-KW"/>
</dbReference>
<dbReference type="PROSITE" id="PS50157">
    <property type="entry name" value="ZINC_FINGER_C2H2_2"/>
    <property type="match status" value="1"/>
</dbReference>
<keyword evidence="1" id="KW-0863">Zinc-finger</keyword>
<dbReference type="Proteomes" id="UP000053097">
    <property type="component" value="Unassembled WGS sequence"/>
</dbReference>
<keyword evidence="1" id="KW-0862">Zinc</keyword>
<evidence type="ECO:0000259" key="2">
    <source>
        <dbReference type="PROSITE" id="PS50157"/>
    </source>
</evidence>
<organism evidence="3 4">
    <name type="scientific">Ooceraea biroi</name>
    <name type="common">Clonal raider ant</name>
    <name type="synonym">Cerapachys biroi</name>
    <dbReference type="NCBI Taxonomy" id="2015173"/>
    <lineage>
        <taxon>Eukaryota</taxon>
        <taxon>Metazoa</taxon>
        <taxon>Ecdysozoa</taxon>
        <taxon>Arthropoda</taxon>
        <taxon>Hexapoda</taxon>
        <taxon>Insecta</taxon>
        <taxon>Pterygota</taxon>
        <taxon>Neoptera</taxon>
        <taxon>Endopterygota</taxon>
        <taxon>Hymenoptera</taxon>
        <taxon>Apocrita</taxon>
        <taxon>Aculeata</taxon>
        <taxon>Formicoidea</taxon>
        <taxon>Formicidae</taxon>
        <taxon>Dorylinae</taxon>
        <taxon>Ooceraea</taxon>
    </lineage>
</organism>
<proteinExistence type="predicted"/>
<keyword evidence="1" id="KW-0479">Metal-binding</keyword>
<feature type="domain" description="C2H2-type" evidence="2">
    <location>
        <begin position="31"/>
        <end position="60"/>
    </location>
</feature>
<dbReference type="SMART" id="SM00355">
    <property type="entry name" value="ZnF_C2H2"/>
    <property type="match status" value="2"/>
</dbReference>
<sequence length="99" mass="11375">MAITAAFDFYETIPRRLEANQIAGKGQRGKYICPNPNCARSFNWKGNLTRHLKYECGLQPRFKCPHCHYCCKVKGDVSKHIVRKHKDAAVYVLDIFNSS</sequence>
<evidence type="ECO:0000256" key="1">
    <source>
        <dbReference type="PROSITE-ProRule" id="PRU00042"/>
    </source>
</evidence>
<dbReference type="Gene3D" id="3.30.160.60">
    <property type="entry name" value="Classic Zinc Finger"/>
    <property type="match status" value="1"/>
</dbReference>
<dbReference type="InterPro" id="IPR013087">
    <property type="entry name" value="Znf_C2H2_type"/>
</dbReference>
<reference evidence="3 4" key="1">
    <citation type="journal article" date="2014" name="Curr. Biol.">
        <title>The genome of the clonal raider ant Cerapachys biroi.</title>
        <authorList>
            <person name="Oxley P.R."/>
            <person name="Ji L."/>
            <person name="Fetter-Pruneda I."/>
            <person name="McKenzie S.K."/>
            <person name="Li C."/>
            <person name="Hu H."/>
            <person name="Zhang G."/>
            <person name="Kronauer D.J."/>
        </authorList>
    </citation>
    <scope>NUCLEOTIDE SEQUENCE [LARGE SCALE GENOMIC DNA]</scope>
</reference>
<dbReference type="EMBL" id="KK107405">
    <property type="protein sequence ID" value="EZA51260.1"/>
    <property type="molecule type" value="Genomic_DNA"/>
</dbReference>
<keyword evidence="4" id="KW-1185">Reference proteome</keyword>
<name>A0A026W5A5_OOCBI</name>
<dbReference type="OrthoDB" id="7528181at2759"/>
<accession>A0A026W5A5</accession>
<evidence type="ECO:0000313" key="4">
    <source>
        <dbReference type="Proteomes" id="UP000053097"/>
    </source>
</evidence>
<evidence type="ECO:0000313" key="3">
    <source>
        <dbReference type="EMBL" id="EZA51260.1"/>
    </source>
</evidence>
<gene>
    <name evidence="3" type="ORF">X777_09937</name>
</gene>
<dbReference type="OMA" id="CEYCCKV"/>
<protein>
    <submittedName>
        <fullName evidence="3">Longitudinals lacking protein, isoforms A/B/D/L</fullName>
    </submittedName>
</protein>